<dbReference type="EMBL" id="VCKY01000311">
    <property type="protein sequence ID" value="TMR08207.1"/>
    <property type="molecule type" value="Genomic_DNA"/>
</dbReference>
<reference evidence="4 5" key="1">
    <citation type="submission" date="2019-05" db="EMBL/GenBank/DDBJ databases">
        <title>Draft genome sequence of Nonomuraea turkmeniaca DSM 43926.</title>
        <authorList>
            <person name="Saricaoglu S."/>
            <person name="Isik K."/>
        </authorList>
    </citation>
    <scope>NUCLEOTIDE SEQUENCE [LARGE SCALE GENOMIC DNA]</scope>
    <source>
        <strain evidence="4 5">DSM 43926</strain>
    </source>
</reference>
<dbReference type="InterPro" id="IPR050766">
    <property type="entry name" value="Bact_Lucif_Oxidored"/>
</dbReference>
<dbReference type="PANTHER" id="PTHR30137">
    <property type="entry name" value="LUCIFERASE-LIKE MONOOXYGENASE"/>
    <property type="match status" value="1"/>
</dbReference>
<sequence>MKFSTFHLFHRFDGHSFKDVYDYHLELIELAEELRFDGVRLAEHHFRDYGVVPNLFTMLAHAAARTERIRLGTGIVVLPLHNPIHVAEEAAQVDVLSGGRLDLGIGRGYQSFEFEGFGIDLAEARDRFNEALEVIVGLWTQEAYQHEGKFYKTGAEVSLVPRPLQTPHPPLHVAAVSPETVTMYAERGLPILADPAATFRKVVKAAETWRETAAQAGHPDGAELVVARSVYVAPTLEQAREDQARFEASFDRSRIFNEKSAPIDPKTGQAAQGFEFYQTRYLKGGTVSTDFRWEQLDVIGDPARVIEQISLLRDAGFSNLLCDFGSTRPMPLEEMKQIMRFFAAEVMPAFADEPVDDPSGG</sequence>
<evidence type="ECO:0000259" key="3">
    <source>
        <dbReference type="Pfam" id="PF00296"/>
    </source>
</evidence>
<feature type="domain" description="Luciferase-like" evidence="3">
    <location>
        <begin position="1"/>
        <end position="318"/>
    </location>
</feature>
<accession>A0A5S4EXH3</accession>
<dbReference type="Proteomes" id="UP000309128">
    <property type="component" value="Unassembled WGS sequence"/>
</dbReference>
<proteinExistence type="predicted"/>
<gene>
    <name evidence="4" type="ORF">ETD86_48750</name>
</gene>
<dbReference type="Pfam" id="PF00296">
    <property type="entry name" value="Bac_luciferase"/>
    <property type="match status" value="1"/>
</dbReference>
<protein>
    <submittedName>
        <fullName evidence="4">LLM class flavin-dependent oxidoreductase</fullName>
    </submittedName>
</protein>
<evidence type="ECO:0000313" key="4">
    <source>
        <dbReference type="EMBL" id="TMR08207.1"/>
    </source>
</evidence>
<organism evidence="4 5">
    <name type="scientific">Nonomuraea turkmeniaca</name>
    <dbReference type="NCBI Taxonomy" id="103838"/>
    <lineage>
        <taxon>Bacteria</taxon>
        <taxon>Bacillati</taxon>
        <taxon>Actinomycetota</taxon>
        <taxon>Actinomycetes</taxon>
        <taxon>Streptosporangiales</taxon>
        <taxon>Streptosporangiaceae</taxon>
        <taxon>Nonomuraea</taxon>
    </lineage>
</organism>
<comment type="caution">
    <text evidence="4">The sequence shown here is derived from an EMBL/GenBank/DDBJ whole genome shotgun (WGS) entry which is preliminary data.</text>
</comment>
<dbReference type="SUPFAM" id="SSF51679">
    <property type="entry name" value="Bacterial luciferase-like"/>
    <property type="match status" value="1"/>
</dbReference>
<dbReference type="InterPro" id="IPR036661">
    <property type="entry name" value="Luciferase-like_sf"/>
</dbReference>
<evidence type="ECO:0000256" key="2">
    <source>
        <dbReference type="ARBA" id="ARBA00023033"/>
    </source>
</evidence>
<dbReference type="PANTHER" id="PTHR30137:SF8">
    <property type="entry name" value="BLR5498 PROTEIN"/>
    <property type="match status" value="1"/>
</dbReference>
<dbReference type="OrthoDB" id="7903015at2"/>
<keyword evidence="2" id="KW-0503">Monooxygenase</keyword>
<keyword evidence="5" id="KW-1185">Reference proteome</keyword>
<dbReference type="Gene3D" id="3.20.20.30">
    <property type="entry name" value="Luciferase-like domain"/>
    <property type="match status" value="1"/>
</dbReference>
<dbReference type="GO" id="GO:0016705">
    <property type="term" value="F:oxidoreductase activity, acting on paired donors, with incorporation or reduction of molecular oxygen"/>
    <property type="evidence" value="ECO:0007669"/>
    <property type="project" value="InterPro"/>
</dbReference>
<evidence type="ECO:0000256" key="1">
    <source>
        <dbReference type="ARBA" id="ARBA00023002"/>
    </source>
</evidence>
<dbReference type="GO" id="GO:0004497">
    <property type="term" value="F:monooxygenase activity"/>
    <property type="evidence" value="ECO:0007669"/>
    <property type="project" value="UniProtKB-KW"/>
</dbReference>
<dbReference type="GO" id="GO:0005829">
    <property type="term" value="C:cytosol"/>
    <property type="evidence" value="ECO:0007669"/>
    <property type="project" value="TreeGrafter"/>
</dbReference>
<name>A0A5S4EXH3_9ACTN</name>
<dbReference type="AlphaFoldDB" id="A0A5S4EXH3"/>
<dbReference type="InterPro" id="IPR011251">
    <property type="entry name" value="Luciferase-like_dom"/>
</dbReference>
<keyword evidence="1" id="KW-0560">Oxidoreductase</keyword>
<dbReference type="RefSeq" id="WP_138673429.1">
    <property type="nucleotide sequence ID" value="NZ_VCKY01000311.1"/>
</dbReference>
<evidence type="ECO:0000313" key="5">
    <source>
        <dbReference type="Proteomes" id="UP000309128"/>
    </source>
</evidence>